<feature type="domain" description="RING-CH-type" evidence="6">
    <location>
        <begin position="80"/>
        <end position="143"/>
    </location>
</feature>
<feature type="region of interest" description="Disordered" evidence="4">
    <location>
        <begin position="521"/>
        <end position="588"/>
    </location>
</feature>
<keyword evidence="2" id="KW-0863">Zinc-finger</keyword>
<dbReference type="OrthoDB" id="264354at2759"/>
<dbReference type="InterPro" id="IPR013083">
    <property type="entry name" value="Znf_RING/FYVE/PHD"/>
</dbReference>
<dbReference type="Gene3D" id="3.30.40.10">
    <property type="entry name" value="Zinc/RING finger domain, C3HC4 (zinc finger)"/>
    <property type="match status" value="1"/>
</dbReference>
<accession>A0A448YYW0</accession>
<dbReference type="PANTHER" id="PTHR46347:SF1">
    <property type="entry name" value="RING_FYVE_PHD ZINC FINGER SUPERFAMILY PROTEIN"/>
    <property type="match status" value="1"/>
</dbReference>
<feature type="compositionally biased region" description="Basic and acidic residues" evidence="4">
    <location>
        <begin position="576"/>
        <end position="588"/>
    </location>
</feature>
<dbReference type="CDD" id="cd16495">
    <property type="entry name" value="RING_CH-C4HC3_MARCH"/>
    <property type="match status" value="1"/>
</dbReference>
<organism evidence="7 8">
    <name type="scientific">Pseudo-nitzschia multistriata</name>
    <dbReference type="NCBI Taxonomy" id="183589"/>
    <lineage>
        <taxon>Eukaryota</taxon>
        <taxon>Sar</taxon>
        <taxon>Stramenopiles</taxon>
        <taxon>Ochrophyta</taxon>
        <taxon>Bacillariophyta</taxon>
        <taxon>Bacillariophyceae</taxon>
        <taxon>Bacillariophycidae</taxon>
        <taxon>Bacillariales</taxon>
        <taxon>Bacillariaceae</taxon>
        <taxon>Pseudo-nitzschia</taxon>
    </lineage>
</organism>
<keyword evidence="1" id="KW-0479">Metal-binding</keyword>
<evidence type="ECO:0000259" key="6">
    <source>
        <dbReference type="PROSITE" id="PS51292"/>
    </source>
</evidence>
<dbReference type="GO" id="GO:0008270">
    <property type="term" value="F:zinc ion binding"/>
    <property type="evidence" value="ECO:0007669"/>
    <property type="project" value="UniProtKB-KW"/>
</dbReference>
<feature type="compositionally biased region" description="Basic and acidic residues" evidence="4">
    <location>
        <begin position="287"/>
        <end position="304"/>
    </location>
</feature>
<reference evidence="7 8" key="1">
    <citation type="submission" date="2019-01" db="EMBL/GenBank/DDBJ databases">
        <authorList>
            <person name="Ferrante I. M."/>
        </authorList>
    </citation>
    <scope>NUCLEOTIDE SEQUENCE [LARGE SCALE GENOMIC DNA]</scope>
    <source>
        <strain evidence="7 8">B856</strain>
    </source>
</reference>
<evidence type="ECO:0000313" key="7">
    <source>
        <dbReference type="EMBL" id="VEU34993.1"/>
    </source>
</evidence>
<evidence type="ECO:0000313" key="8">
    <source>
        <dbReference type="Proteomes" id="UP000291116"/>
    </source>
</evidence>
<dbReference type="PANTHER" id="PTHR46347">
    <property type="entry name" value="RING/FYVE/PHD ZINC FINGER SUPERFAMILY PROTEIN"/>
    <property type="match status" value="1"/>
</dbReference>
<keyword evidence="5" id="KW-0472">Membrane</keyword>
<name>A0A448YYW0_9STRA</name>
<dbReference type="SMART" id="SM00744">
    <property type="entry name" value="RINGv"/>
    <property type="match status" value="1"/>
</dbReference>
<dbReference type="Proteomes" id="UP000291116">
    <property type="component" value="Unassembled WGS sequence"/>
</dbReference>
<evidence type="ECO:0000256" key="2">
    <source>
        <dbReference type="ARBA" id="ARBA00022771"/>
    </source>
</evidence>
<keyword evidence="8" id="KW-1185">Reference proteome</keyword>
<dbReference type="Pfam" id="PF12906">
    <property type="entry name" value="RINGv"/>
    <property type="match status" value="1"/>
</dbReference>
<feature type="transmembrane region" description="Helical" evidence="5">
    <location>
        <begin position="460"/>
        <end position="488"/>
    </location>
</feature>
<dbReference type="EMBL" id="CAACVS010000046">
    <property type="protein sequence ID" value="VEU34993.1"/>
    <property type="molecule type" value="Genomic_DNA"/>
</dbReference>
<feature type="transmembrane region" description="Helical" evidence="5">
    <location>
        <begin position="237"/>
        <end position="259"/>
    </location>
</feature>
<keyword evidence="5" id="KW-0812">Transmembrane</keyword>
<feature type="region of interest" description="Disordered" evidence="4">
    <location>
        <begin position="328"/>
        <end position="367"/>
    </location>
</feature>
<dbReference type="SUPFAM" id="SSF57850">
    <property type="entry name" value="RING/U-box"/>
    <property type="match status" value="1"/>
</dbReference>
<feature type="region of interest" description="Disordered" evidence="4">
    <location>
        <begin position="1"/>
        <end position="83"/>
    </location>
</feature>
<proteinExistence type="predicted"/>
<protein>
    <recommendedName>
        <fullName evidence="6">RING-CH-type domain-containing protein</fullName>
    </recommendedName>
</protein>
<evidence type="ECO:0000256" key="4">
    <source>
        <dbReference type="SAM" id="MobiDB-lite"/>
    </source>
</evidence>
<keyword evidence="3" id="KW-0862">Zinc</keyword>
<sequence>MKHRADGGGDASSKLYGSFPAAEDPGANLSADAPAGPAGAGSFRGGANPIPPPNARPPSYRKIERGSGEGSGDNDNDDDDDDGDERVCRICLEEDSPETMIAPCRCKGSSRWVHRECLDEWRTNERDRAFSRCTECLFEYHLEPVFGGENESENDNDNESGNDGCGPIGGCCGRQKRRRCLFYWMVSRDVCTGILLQQLVVVLLGAIVRACDGDRRLPELVSPSLAERSAPAPSYWYYYYGFGWLAFLIATGVCGLVVLCTNGCNLKRAIPRVGPPSEADGEAAVAGRERERERSRHERSDFRRTGNFYHSGTNYNYTRVDSENDYFYPQQQQQQQQQWRQRQREHERQRRYAASPSTQYYRRARRRHRHYRRRRRYCDDYDDYYCYYGPAYHPVYVYPTGSNDCCCCCDSRGPSVDVNNIPSGGGCCDCDFGGCMRDVHRSTRSGSNSSNGDGNDAKHVLLVVLLVVAIVMAIVGFFVGVLVVVVAIQRIVARHVHLLQKRQLVQEYRVVDLQDYDLDTPVTTAPAEGEAPAGTAGTGSPEGFESTGVEGGAAPPAGTVGHPPPSAPVMTEEEAEYLRKLGLMDRRR</sequence>
<dbReference type="InterPro" id="IPR011016">
    <property type="entry name" value="Znf_RING-CH"/>
</dbReference>
<gene>
    <name evidence="7" type="ORF">PSNMU_V1.4_AUG-EV-PASAV3_0017150</name>
</gene>
<dbReference type="PROSITE" id="PS51292">
    <property type="entry name" value="ZF_RING_CH"/>
    <property type="match status" value="1"/>
</dbReference>
<feature type="transmembrane region" description="Helical" evidence="5">
    <location>
        <begin position="181"/>
        <end position="208"/>
    </location>
</feature>
<feature type="compositionally biased region" description="Low complexity" evidence="4">
    <location>
        <begin position="521"/>
        <end position="543"/>
    </location>
</feature>
<feature type="region of interest" description="Disordered" evidence="4">
    <location>
        <begin position="275"/>
        <end position="305"/>
    </location>
</feature>
<feature type="compositionally biased region" description="Low complexity" evidence="4">
    <location>
        <begin position="330"/>
        <end position="340"/>
    </location>
</feature>
<keyword evidence="5" id="KW-1133">Transmembrane helix</keyword>
<evidence type="ECO:0000256" key="1">
    <source>
        <dbReference type="ARBA" id="ARBA00022723"/>
    </source>
</evidence>
<evidence type="ECO:0000256" key="5">
    <source>
        <dbReference type="SAM" id="Phobius"/>
    </source>
</evidence>
<evidence type="ECO:0000256" key="3">
    <source>
        <dbReference type="ARBA" id="ARBA00022833"/>
    </source>
</evidence>
<feature type="compositionally biased region" description="Acidic residues" evidence="4">
    <location>
        <begin position="72"/>
        <end position="83"/>
    </location>
</feature>
<dbReference type="AlphaFoldDB" id="A0A448YYW0"/>